<proteinExistence type="predicted"/>
<gene>
    <name evidence="1" type="ORF">B4067_4811</name>
</gene>
<name>A0ABD3ZQI7_BACIU</name>
<protein>
    <submittedName>
        <fullName evidence="1">Uncharacterized protein</fullName>
    </submittedName>
</protein>
<evidence type="ECO:0000313" key="1">
    <source>
        <dbReference type="EMBL" id="KIL30439.1"/>
    </source>
</evidence>
<organism evidence="1 2">
    <name type="scientific">Bacillus subtilis subsp. subtilis</name>
    <dbReference type="NCBI Taxonomy" id="135461"/>
    <lineage>
        <taxon>Bacteria</taxon>
        <taxon>Bacillati</taxon>
        <taxon>Bacillota</taxon>
        <taxon>Bacilli</taxon>
        <taxon>Bacillales</taxon>
        <taxon>Bacillaceae</taxon>
        <taxon>Bacillus</taxon>
    </lineage>
</organism>
<dbReference type="RefSeq" id="WP_052470574.1">
    <property type="nucleotide sequence ID" value="NZ_JSXS01000123.1"/>
</dbReference>
<sequence length="240" mass="26742">MKNKLLINNANTVFEKKDDKYFGYKSRFGDIVIGGSYSYRFVVHYAKTNQDVVIIPDDVNKVTTPVCTTVEESLWKSGAQAKACRDEIVEQAKADIQNLKYRTFYGELRYLYRSIVCNVEFVINKKKSTVVALLKSVGRGTVKSKGIAKAAPSDCFNVHIGKAIALRRALGIPLPDEYLNAPQPTEVRVGDVVSNPPEWTGAVIADDGWPPLSGGWIQLKDARKNELKIIDDSREEVAND</sequence>
<evidence type="ECO:0000313" key="2">
    <source>
        <dbReference type="Proteomes" id="UP000031970"/>
    </source>
</evidence>
<dbReference type="AlphaFoldDB" id="A0ABD3ZQI7"/>
<comment type="caution">
    <text evidence="1">The sequence shown here is derived from an EMBL/GenBank/DDBJ whole genome shotgun (WGS) entry which is preliminary data.</text>
</comment>
<reference evidence="1 2" key="1">
    <citation type="submission" date="2014-11" db="EMBL/GenBank/DDBJ databases">
        <title>Draft Genome Sequences of Nine Bacillus subtilis Strains that Form Spores with High Heat-Resistance.</title>
        <authorList>
            <person name="Krawcyk A.O."/>
            <person name="Berendsen E.M."/>
            <person name="de Jong A."/>
            <person name="Holsappel S."/>
            <person name="Eijlander R.T."/>
            <person name="Wells-Bennik M."/>
            <person name="Kuipers O.P."/>
        </authorList>
    </citation>
    <scope>NUCLEOTIDE SEQUENCE [LARGE SCALE GENOMIC DNA]</scope>
    <source>
        <strain evidence="1 2">B4067</strain>
    </source>
</reference>
<dbReference type="EMBL" id="JSXS01000123">
    <property type="protein sequence ID" value="KIL30439.1"/>
    <property type="molecule type" value="Genomic_DNA"/>
</dbReference>
<dbReference type="Proteomes" id="UP000031970">
    <property type="component" value="Unassembled WGS sequence"/>
</dbReference>
<accession>A0ABD3ZQI7</accession>